<dbReference type="InterPro" id="IPR025381">
    <property type="entry name" value="DUF4296"/>
</dbReference>
<evidence type="ECO:0000313" key="2">
    <source>
        <dbReference type="EMBL" id="SMP90653.1"/>
    </source>
</evidence>
<evidence type="ECO:0000259" key="1">
    <source>
        <dbReference type="Pfam" id="PF14129"/>
    </source>
</evidence>
<organism evidence="2 3">
    <name type="scientific">Epilithonimonas pallida</name>
    <dbReference type="NCBI Taxonomy" id="373671"/>
    <lineage>
        <taxon>Bacteria</taxon>
        <taxon>Pseudomonadati</taxon>
        <taxon>Bacteroidota</taxon>
        <taxon>Flavobacteriia</taxon>
        <taxon>Flavobacteriales</taxon>
        <taxon>Weeksellaceae</taxon>
        <taxon>Chryseobacterium group</taxon>
        <taxon>Epilithonimonas</taxon>
    </lineage>
</organism>
<gene>
    <name evidence="2" type="ORF">SAMN05421679_102405</name>
</gene>
<dbReference type="EMBL" id="FXUO01000002">
    <property type="protein sequence ID" value="SMP90653.1"/>
    <property type="molecule type" value="Genomic_DNA"/>
</dbReference>
<feature type="domain" description="DUF4296" evidence="1">
    <location>
        <begin position="24"/>
        <end position="101"/>
    </location>
</feature>
<evidence type="ECO:0000313" key="3">
    <source>
        <dbReference type="Proteomes" id="UP001158050"/>
    </source>
</evidence>
<keyword evidence="3" id="KW-1185">Reference proteome</keyword>
<sequence length="124" mass="14187">MKAIILYIMMILCVLSCTEAIEKPKDLISEDKMSEIIADFAVNEQSYTIGGNIDSENATRFILKKYNIKGELFTESYKYYMTKPETIKDIFDKAQDIIQSKDPKAEEYISKKLKESGNVPAQAR</sequence>
<dbReference type="Proteomes" id="UP001158050">
    <property type="component" value="Unassembled WGS sequence"/>
</dbReference>
<comment type="caution">
    <text evidence="2">The sequence shown here is derived from an EMBL/GenBank/DDBJ whole genome shotgun (WGS) entry which is preliminary data.</text>
</comment>
<proteinExistence type="predicted"/>
<name>A0ABY1R241_9FLAO</name>
<dbReference type="Pfam" id="PF14129">
    <property type="entry name" value="DUF4296"/>
    <property type="match status" value="1"/>
</dbReference>
<protein>
    <recommendedName>
        <fullName evidence="1">DUF4296 domain-containing protein</fullName>
    </recommendedName>
</protein>
<dbReference type="RefSeq" id="WP_283415894.1">
    <property type="nucleotide sequence ID" value="NZ_FXUO01000002.1"/>
</dbReference>
<reference evidence="2 3" key="1">
    <citation type="submission" date="2017-05" db="EMBL/GenBank/DDBJ databases">
        <authorList>
            <person name="Varghese N."/>
            <person name="Submissions S."/>
        </authorList>
    </citation>
    <scope>NUCLEOTIDE SEQUENCE [LARGE SCALE GENOMIC DNA]</scope>
    <source>
        <strain evidence="2 3">DSM 18015</strain>
    </source>
</reference>
<accession>A0ABY1R241</accession>